<name>A0A2S8SWB3_9BACT</name>
<evidence type="ECO:0000313" key="3">
    <source>
        <dbReference type="Proteomes" id="UP000237684"/>
    </source>
</evidence>
<protein>
    <recommendedName>
        <fullName evidence="1">Peptidase M1 membrane alanine aminopeptidase domain-containing protein</fullName>
    </recommendedName>
</protein>
<keyword evidence="3" id="KW-1185">Reference proteome</keyword>
<dbReference type="PANTHER" id="PTHR45726">
    <property type="entry name" value="LEUKOTRIENE A-4 HYDROLASE"/>
    <property type="match status" value="1"/>
</dbReference>
<comment type="caution">
    <text evidence="2">The sequence shown here is derived from an EMBL/GenBank/DDBJ whole genome shotgun (WGS) entry which is preliminary data.</text>
</comment>
<evidence type="ECO:0000313" key="2">
    <source>
        <dbReference type="EMBL" id="PQV65085.1"/>
    </source>
</evidence>
<dbReference type="AlphaFoldDB" id="A0A2S8SWB3"/>
<dbReference type="InterPro" id="IPR027268">
    <property type="entry name" value="Peptidase_M4/M1_CTD_sf"/>
</dbReference>
<accession>A0A2S8SWB3</accession>
<proteinExistence type="predicted"/>
<dbReference type="GO" id="GO:0008270">
    <property type="term" value="F:zinc ion binding"/>
    <property type="evidence" value="ECO:0007669"/>
    <property type="project" value="InterPro"/>
</dbReference>
<sequence length="624" mass="66358">MSNPIFRRAPLAVFLGSVALSGSWIFSHRGAAAPIAIQSAGKEASRPQYRIEARIDYDLLTLNSSAQVTIPVAPGDSMHDAVFFLYANADGVGGDDARRKNLVVDQVSLGKQSAPLPFKLDGAVLKVDLGQPQTADFTLVIKYHGVVPRGAAQDGGLSAMMGGALGGDISSLLGIGDKKSAPAKPKNTDYGLYTYGNGILSLGSFWYPALAVRRAGKWAADAPEGLGDVAFAEKSDFEVEIRAPKGLVLVAPGQIATSSSGNETVFRAKAPDAREFAVLLSEDFVQKSRDFAIADKNVTVSATVLRPNAGKLDQTLDVAGHALQIFSKRFGNYPFSEFKIVEAPMKGGAGGMEYSRMIGIASMLYGDMGAQLGGLTSSLQIPGADKLLESLGDDTLSAGASVPATKNEEASEGNPMTDMVGGILGQQKQIFDSILETTIAHEVAHQWWAIGVGSDSQKHPFVDESLTNWSAMLYFEDRYGAQKAAQMRDLHLKTSFSMGAMLGGGDKRADLPTSAYTNNLQYGAVIYGKGALFYDEMRKLLGDASFFVALRNYYATWNDKIADEKSLRNLFIAASPAKRTSIDALYKRWIEEAHGSEDIGGGAMNLDLGGMLGGLLGANAGESE</sequence>
<dbReference type="InterPro" id="IPR014782">
    <property type="entry name" value="Peptidase_M1_dom"/>
</dbReference>
<gene>
    <name evidence="2" type="ORF">B1R32_10292</name>
</gene>
<feature type="domain" description="Peptidase M1 membrane alanine aminopeptidase" evidence="1">
    <location>
        <begin position="435"/>
        <end position="589"/>
    </location>
</feature>
<dbReference type="Pfam" id="PF01433">
    <property type="entry name" value="Peptidase_M1"/>
    <property type="match status" value="1"/>
</dbReference>
<dbReference type="Gene3D" id="1.10.390.10">
    <property type="entry name" value="Neutral Protease Domain 2"/>
    <property type="match status" value="1"/>
</dbReference>
<dbReference type="InParanoid" id="A0A2S8SWB3"/>
<dbReference type="PANTHER" id="PTHR45726:SF3">
    <property type="entry name" value="LEUKOTRIENE A-4 HYDROLASE"/>
    <property type="match status" value="1"/>
</dbReference>
<evidence type="ECO:0000259" key="1">
    <source>
        <dbReference type="Pfam" id="PF01433"/>
    </source>
</evidence>
<dbReference type="RefSeq" id="WP_105482395.1">
    <property type="nucleotide sequence ID" value="NZ_NIGF01000002.1"/>
</dbReference>
<dbReference type="InterPro" id="IPR034015">
    <property type="entry name" value="M1_LTA4H"/>
</dbReference>
<dbReference type="Proteomes" id="UP000237684">
    <property type="component" value="Unassembled WGS sequence"/>
</dbReference>
<reference evidence="2 3" key="1">
    <citation type="journal article" date="2018" name="Syst. Appl. Microbiol.">
        <title>Abditibacterium utsteinense sp. nov., the first cultivated member of candidate phylum FBP, isolated from ice-free Antarctic soil samples.</title>
        <authorList>
            <person name="Tahon G."/>
            <person name="Tytgat B."/>
            <person name="Lebbe L."/>
            <person name="Carlier A."/>
            <person name="Willems A."/>
        </authorList>
    </citation>
    <scope>NUCLEOTIDE SEQUENCE [LARGE SCALE GENOMIC DNA]</scope>
    <source>
        <strain evidence="2 3">LMG 29911</strain>
    </source>
</reference>
<dbReference type="GO" id="GO:0008237">
    <property type="term" value="F:metallopeptidase activity"/>
    <property type="evidence" value="ECO:0007669"/>
    <property type="project" value="InterPro"/>
</dbReference>
<dbReference type="EMBL" id="NIGF01000002">
    <property type="protein sequence ID" value="PQV65085.1"/>
    <property type="molecule type" value="Genomic_DNA"/>
</dbReference>
<organism evidence="2 3">
    <name type="scientific">Abditibacterium utsteinense</name>
    <dbReference type="NCBI Taxonomy" id="1960156"/>
    <lineage>
        <taxon>Bacteria</taxon>
        <taxon>Pseudomonadati</taxon>
        <taxon>Abditibacteriota</taxon>
        <taxon>Abditibacteriia</taxon>
        <taxon>Abditibacteriales</taxon>
        <taxon>Abditibacteriaceae</taxon>
        <taxon>Abditibacterium</taxon>
    </lineage>
</organism>
<dbReference type="SUPFAM" id="SSF55486">
    <property type="entry name" value="Metalloproteases ('zincins'), catalytic domain"/>
    <property type="match status" value="1"/>
</dbReference>
<dbReference type="OrthoDB" id="9814383at2"/>